<comment type="caution">
    <text evidence="1">The sequence shown here is derived from an EMBL/GenBank/DDBJ whole genome shotgun (WGS) entry which is preliminary data.</text>
</comment>
<evidence type="ECO:0000313" key="2">
    <source>
        <dbReference type="Proteomes" id="UP000070565"/>
    </source>
</evidence>
<keyword evidence="2" id="KW-1185">Reference proteome</keyword>
<sequence>MQLTVLGTPIVHLLGKLNPPTKLLGIIESYGWGGTATKGIPKLLKNIDAEVAGSVRVEGTPDEENLKEIVAFGKNFVNKIKKIPSNTTSESRRAWKKTTEEKFY</sequence>
<dbReference type="EMBL" id="LHXZ01000011">
    <property type="protein sequence ID" value="KXB03510.1"/>
    <property type="molecule type" value="Genomic_DNA"/>
</dbReference>
<dbReference type="InterPro" id="IPR029039">
    <property type="entry name" value="Flavoprotein-like_sf"/>
</dbReference>
<reference evidence="1 2" key="1">
    <citation type="journal article" date="2016" name="Sci. Rep.">
        <title>Metabolic traits of an uncultured archaeal lineage -MSBL1- from brine pools of the Red Sea.</title>
        <authorList>
            <person name="Mwirichia R."/>
            <person name="Alam I."/>
            <person name="Rashid M."/>
            <person name="Vinu M."/>
            <person name="Ba-Alawi W."/>
            <person name="Anthony Kamau A."/>
            <person name="Kamanda Ngugi D."/>
            <person name="Goker M."/>
            <person name="Klenk H.P."/>
            <person name="Bajic V."/>
            <person name="Stingl U."/>
        </authorList>
    </citation>
    <scope>NUCLEOTIDE SEQUENCE [LARGE SCALE GENOMIC DNA]</scope>
    <source>
        <strain evidence="1">SCGC-AAA261F19</strain>
    </source>
</reference>
<evidence type="ECO:0008006" key="3">
    <source>
        <dbReference type="Google" id="ProtNLM"/>
    </source>
</evidence>
<dbReference type="Proteomes" id="UP000070565">
    <property type="component" value="Unassembled WGS sequence"/>
</dbReference>
<gene>
    <name evidence="1" type="ORF">AKJ45_01440</name>
</gene>
<dbReference type="SUPFAM" id="SSF52218">
    <property type="entry name" value="Flavoproteins"/>
    <property type="match status" value="1"/>
</dbReference>
<accession>A0A133VAP1</accession>
<protein>
    <recommendedName>
        <fullName evidence="3">Flavodoxin-like domain-containing protein</fullName>
    </recommendedName>
</protein>
<evidence type="ECO:0000313" key="1">
    <source>
        <dbReference type="EMBL" id="KXB03510.1"/>
    </source>
</evidence>
<dbReference type="Gene3D" id="3.40.50.360">
    <property type="match status" value="1"/>
</dbReference>
<name>A0A133VAP1_9EURY</name>
<organism evidence="1 2">
    <name type="scientific">candidate division MSBL1 archaeon SCGC-AAA261F19</name>
    <dbReference type="NCBI Taxonomy" id="1698275"/>
    <lineage>
        <taxon>Archaea</taxon>
        <taxon>Methanobacteriati</taxon>
        <taxon>Methanobacteriota</taxon>
        <taxon>candidate division MSBL1</taxon>
    </lineage>
</organism>
<proteinExistence type="predicted"/>
<dbReference type="AlphaFoldDB" id="A0A133VAP1"/>